<dbReference type="RefSeq" id="WP_205898675.1">
    <property type="nucleotide sequence ID" value="NZ_BSFN01000019.1"/>
</dbReference>
<keyword evidence="4" id="KW-1185">Reference proteome</keyword>
<dbReference type="InterPro" id="IPR049191">
    <property type="entry name" value="SutA_RBD"/>
</dbReference>
<reference evidence="3" key="2">
    <citation type="submission" date="2023-01" db="EMBL/GenBank/DDBJ databases">
        <authorList>
            <person name="Sun Q."/>
            <person name="Evtushenko L."/>
        </authorList>
    </citation>
    <scope>NUCLEOTIDE SEQUENCE</scope>
    <source>
        <strain evidence="3">VKM B-2935</strain>
    </source>
</reference>
<dbReference type="Proteomes" id="UP001143328">
    <property type="component" value="Unassembled WGS sequence"/>
</dbReference>
<evidence type="ECO:0000313" key="3">
    <source>
        <dbReference type="EMBL" id="GLK91316.1"/>
    </source>
</evidence>
<feature type="region of interest" description="Disordered" evidence="1">
    <location>
        <begin position="1"/>
        <end position="22"/>
    </location>
</feature>
<accession>A0A9W6NI10</accession>
<comment type="caution">
    <text evidence="3">The sequence shown here is derived from an EMBL/GenBank/DDBJ whole genome shotgun (WGS) entry which is preliminary data.</text>
</comment>
<protein>
    <recommendedName>
        <fullName evidence="2">Transcriptional regulator SutA RNAP-binding domain-containing protein</fullName>
    </recommendedName>
</protein>
<dbReference type="AlphaFoldDB" id="A0A9W6NI10"/>
<reference evidence="3" key="1">
    <citation type="journal article" date="2014" name="Int. J. Syst. Evol. Microbiol.">
        <title>Complete genome sequence of Corynebacterium casei LMG S-19264T (=DSM 44701T), isolated from a smear-ripened cheese.</title>
        <authorList>
            <consortium name="US DOE Joint Genome Institute (JGI-PGF)"/>
            <person name="Walter F."/>
            <person name="Albersmeier A."/>
            <person name="Kalinowski J."/>
            <person name="Ruckert C."/>
        </authorList>
    </citation>
    <scope>NUCLEOTIDE SEQUENCE</scope>
    <source>
        <strain evidence="3">VKM B-2935</strain>
    </source>
</reference>
<gene>
    <name evidence="3" type="ORF">GCM10017655_43800</name>
</gene>
<dbReference type="EMBL" id="BSFN01000019">
    <property type="protein sequence ID" value="GLK91316.1"/>
    <property type="molecule type" value="Genomic_DNA"/>
</dbReference>
<dbReference type="Pfam" id="PF20661">
    <property type="entry name" value="SutA-RBD"/>
    <property type="match status" value="1"/>
</dbReference>
<evidence type="ECO:0000259" key="2">
    <source>
        <dbReference type="Pfam" id="PF20661"/>
    </source>
</evidence>
<organism evidence="3 4">
    <name type="scientific">Pseudomonas turukhanskensis</name>
    <dbReference type="NCBI Taxonomy" id="1806536"/>
    <lineage>
        <taxon>Bacteria</taxon>
        <taxon>Pseudomonadati</taxon>
        <taxon>Pseudomonadota</taxon>
        <taxon>Gammaproteobacteria</taxon>
        <taxon>Pseudomonadales</taxon>
        <taxon>Pseudomonadaceae</taxon>
        <taxon>Pseudomonas</taxon>
    </lineage>
</organism>
<name>A0A9W6NI10_9PSED</name>
<sequence length="62" mass="6547">MAAMRVKASEMKKKAPPAVETHSSIDDAVTAFLKAGGQIQEIPKGVSGQVFAPSRHITLGKK</sequence>
<evidence type="ECO:0000256" key="1">
    <source>
        <dbReference type="SAM" id="MobiDB-lite"/>
    </source>
</evidence>
<evidence type="ECO:0000313" key="4">
    <source>
        <dbReference type="Proteomes" id="UP001143328"/>
    </source>
</evidence>
<proteinExistence type="predicted"/>
<feature type="domain" description="Transcriptional regulator SutA RNAP-binding" evidence="2">
    <location>
        <begin position="18"/>
        <end position="49"/>
    </location>
</feature>